<dbReference type="InterPro" id="IPR019734">
    <property type="entry name" value="TPR_rpt"/>
</dbReference>
<protein>
    <recommendedName>
        <fullName evidence="1">AAA+ ATPase domain-containing protein</fullName>
    </recommendedName>
</protein>
<dbReference type="PANTHER" id="PTHR19959:SF119">
    <property type="entry name" value="FUNGAL LIPASE-LIKE DOMAIN-CONTAINING PROTEIN"/>
    <property type="match status" value="1"/>
</dbReference>
<dbReference type="Gene3D" id="3.40.50.300">
    <property type="entry name" value="P-loop containing nucleotide triphosphate hydrolases"/>
    <property type="match status" value="1"/>
</dbReference>
<dbReference type="InterPro" id="IPR003593">
    <property type="entry name" value="AAA+_ATPase"/>
</dbReference>
<dbReference type="InterPro" id="IPR011990">
    <property type="entry name" value="TPR-like_helical_dom_sf"/>
</dbReference>
<accession>A0A814BZX4</accession>
<evidence type="ECO:0000259" key="1">
    <source>
        <dbReference type="SMART" id="SM00382"/>
    </source>
</evidence>
<organism evidence="2 3">
    <name type="scientific">Brachionus calyciflorus</name>
    <dbReference type="NCBI Taxonomy" id="104777"/>
    <lineage>
        <taxon>Eukaryota</taxon>
        <taxon>Metazoa</taxon>
        <taxon>Spiralia</taxon>
        <taxon>Gnathifera</taxon>
        <taxon>Rotifera</taxon>
        <taxon>Eurotatoria</taxon>
        <taxon>Monogononta</taxon>
        <taxon>Pseudotrocha</taxon>
        <taxon>Ploima</taxon>
        <taxon>Brachionidae</taxon>
        <taxon>Brachionus</taxon>
    </lineage>
</organism>
<dbReference type="EMBL" id="CAJNOC010002502">
    <property type="protein sequence ID" value="CAF0937171.1"/>
    <property type="molecule type" value="Genomic_DNA"/>
</dbReference>
<dbReference type="OrthoDB" id="7103806at2759"/>
<dbReference type="PANTHER" id="PTHR19959">
    <property type="entry name" value="KINESIN LIGHT CHAIN"/>
    <property type="match status" value="1"/>
</dbReference>
<proteinExistence type="predicted"/>
<evidence type="ECO:0000313" key="2">
    <source>
        <dbReference type="EMBL" id="CAF0937171.1"/>
    </source>
</evidence>
<dbReference type="Proteomes" id="UP000663879">
    <property type="component" value="Unassembled WGS sequence"/>
</dbReference>
<dbReference type="InterPro" id="IPR002182">
    <property type="entry name" value="NB-ARC"/>
</dbReference>
<dbReference type="Pfam" id="PF13424">
    <property type="entry name" value="TPR_12"/>
    <property type="match status" value="1"/>
</dbReference>
<dbReference type="SUPFAM" id="SSF81901">
    <property type="entry name" value="HCP-like"/>
    <property type="match status" value="1"/>
</dbReference>
<keyword evidence="3" id="KW-1185">Reference proteome</keyword>
<dbReference type="InterPro" id="IPR027417">
    <property type="entry name" value="P-loop_NTPase"/>
</dbReference>
<sequence length="1471" mass="174682">MREFFRDLETIPFLGKIIKEKLKETHFIFDGIFKIFNKNHLECIILNCFDKTSDEDFELNINKILIDNPIEEIIDMIPFTQSLKIFSTPFKYGFKKVTKYLLENFRKNYSSGEFVILNFTVEILKSNLDLENFINIIDLEKEIKLENKFSLIWNSCYQPVEVNEETNLVLNISNDLVKNKHWFLYHLNKKSLKESQCPSKISFLFLNKIKNCYSIEKVENIRMDISDSYSTKIPPKLGARIKYVERSSLIDQINTHFQENNCVLIHGLAGTGKTTLAKEYAFRNLGNKGYCVRFFECADDVLFKNNYIEFVESLTNINIGNLFMMTKAELVNITNKRLLETDALYLFIFDNFDNINIIIDFISFMFTQQNIKIIFTTRNKNSIPNYFDINLKKIHIEFFNVEEAKEYLTIFQDDLLDDIYETICQFILKEGFILAKKLEVAIKFILNELIFDLEEVEKILSSEKLTNILNALGSFYSQVDFKLSFDYLNKELDIYKKVYGNNKENLKISNILESFAFLHQKNDNDQITLEYLLKSYEIRKKIMGKNESINLANFLMSIAFTYSRIGNFKKAYELNELAENMLNRIYSSEIHQFRTIILSNNGYHKQALTCSLESLDFHCKFFGESDHSHKAQIYELIGICYFDLDNWEKSLEYHLSQYEMLKRIYENNNPTIAQSILFISKRKCFWKLHDLDKAHEFKIQSHQIYFNFYNGSDHPNLARSYMCLSNSYLNLDDHENGLKYSLESFEMAKRLYSKNDCLIMANIICCLAKCYEKVGDFKKAYDLHFKAYEMKKRIFVNRNNLDLADSLMFLGLCFSSLNEAHKSLEYFQQAYEIQLKIWGSKDNQKLFELLLYIGSAYIPLNQLDTALRHIQLSYDMIKRIYGDSDHSFLLKCFFCFGNIFSILGNYEKALEYYLKEYEMRIRIYGYCPKSNLSQSKKNRTQSCLLTDDCIRSFVLIQIGLCFFNLNDMDKSLEYLFKSYEYESNKKLGFYLICSCYWQIKNYDQLLQFVSNELKKNSEYLSDSEIFLLCLKVMLSFSNIKKYQHIVELHLDNFETKLSLFDFDDNEEKLADTFQKFGDIYQNIGQSQKAYEYYKKEYKKRLSINTLGSITNNIHLVLKTLMFGNEKNALDFCEKAHEIIAEKLDEKNSLYWISYYYLSHCFIRFKRYQNALDSNQKAYEIITKNFDKEPIEMALIYDNFGIIYTGMHHENKPIEYFNKSIELRTKLSGNFDELENALTLLEIGKFYLTKNDDEKAFEYCTKANDIINKLYGEESDHFIKEKVLDFYAQYYVCIKDDKKAFEFKTKCFEFRKRLFKDIDSTYLALSMLTLGLSHLKLDQIDQAREYFMSSYEMLNRIYEASDNMSKAECLFCLGITNFIEHDYEKSYGYFKECYNMRKRIYKKKNDVEIYESLQSLSLCYSKRNDLKNSQDYLMRANKMKEYFLSQKISSRAIVILTDFKQLSDYKTRMFFF</sequence>
<feature type="domain" description="AAA+ ATPase" evidence="1">
    <location>
        <begin position="259"/>
        <end position="402"/>
    </location>
</feature>
<reference evidence="2" key="1">
    <citation type="submission" date="2021-02" db="EMBL/GenBank/DDBJ databases">
        <authorList>
            <person name="Nowell W R."/>
        </authorList>
    </citation>
    <scope>NUCLEOTIDE SEQUENCE</scope>
    <source>
        <strain evidence="2">Ploen Becks lab</strain>
    </source>
</reference>
<evidence type="ECO:0000313" key="3">
    <source>
        <dbReference type="Proteomes" id="UP000663879"/>
    </source>
</evidence>
<dbReference type="Gene3D" id="1.25.40.10">
    <property type="entry name" value="Tetratricopeptide repeat domain"/>
    <property type="match status" value="7"/>
</dbReference>
<comment type="caution">
    <text evidence="2">The sequence shown here is derived from an EMBL/GenBank/DDBJ whole genome shotgun (WGS) entry which is preliminary data.</text>
</comment>
<dbReference type="SUPFAM" id="SSF48452">
    <property type="entry name" value="TPR-like"/>
    <property type="match status" value="2"/>
</dbReference>
<dbReference type="SUPFAM" id="SSF52540">
    <property type="entry name" value="P-loop containing nucleoside triphosphate hydrolases"/>
    <property type="match status" value="1"/>
</dbReference>
<gene>
    <name evidence="2" type="ORF">OXX778_LOCUS13226</name>
</gene>
<dbReference type="Pfam" id="PF00931">
    <property type="entry name" value="NB-ARC"/>
    <property type="match status" value="1"/>
</dbReference>
<dbReference type="SMART" id="SM00382">
    <property type="entry name" value="AAA"/>
    <property type="match status" value="1"/>
</dbReference>
<dbReference type="SMART" id="SM00028">
    <property type="entry name" value="TPR"/>
    <property type="match status" value="13"/>
</dbReference>
<name>A0A814BZX4_9BILA</name>